<dbReference type="PANTHER" id="PTHR33116:SF86">
    <property type="entry name" value="REVERSE TRANSCRIPTASE DOMAIN-CONTAINING PROTEIN"/>
    <property type="match status" value="1"/>
</dbReference>
<evidence type="ECO:0000313" key="1">
    <source>
        <dbReference type="EMBL" id="GAA0151960.1"/>
    </source>
</evidence>
<comment type="caution">
    <text evidence="1">The sequence shown here is derived from an EMBL/GenBank/DDBJ whole genome shotgun (WGS) entry which is preliminary data.</text>
</comment>
<name>A0AAV3PJX3_LITER</name>
<gene>
    <name evidence="1" type="ORF">LIER_37393</name>
</gene>
<dbReference type="PANTHER" id="PTHR33116">
    <property type="entry name" value="REVERSE TRANSCRIPTASE ZINC-BINDING DOMAIN-CONTAINING PROTEIN-RELATED-RELATED"/>
    <property type="match status" value="1"/>
</dbReference>
<keyword evidence="2" id="KW-1185">Reference proteome</keyword>
<evidence type="ECO:0000313" key="2">
    <source>
        <dbReference type="Proteomes" id="UP001454036"/>
    </source>
</evidence>
<dbReference type="EMBL" id="BAABME010017938">
    <property type="protein sequence ID" value="GAA0151960.1"/>
    <property type="molecule type" value="Genomic_DNA"/>
</dbReference>
<reference evidence="1 2" key="1">
    <citation type="submission" date="2024-01" db="EMBL/GenBank/DDBJ databases">
        <title>The complete chloroplast genome sequence of Lithospermum erythrorhizon: insights into the phylogenetic relationship among Boraginaceae species and the maternal lineages of purple gromwells.</title>
        <authorList>
            <person name="Okada T."/>
            <person name="Watanabe K."/>
        </authorList>
    </citation>
    <scope>NUCLEOTIDE SEQUENCE [LARGE SCALE GENOMIC DNA]</scope>
</reference>
<dbReference type="AlphaFoldDB" id="A0AAV3PJX3"/>
<organism evidence="1 2">
    <name type="scientific">Lithospermum erythrorhizon</name>
    <name type="common">Purple gromwell</name>
    <name type="synonym">Lithospermum officinale var. erythrorhizon</name>
    <dbReference type="NCBI Taxonomy" id="34254"/>
    <lineage>
        <taxon>Eukaryota</taxon>
        <taxon>Viridiplantae</taxon>
        <taxon>Streptophyta</taxon>
        <taxon>Embryophyta</taxon>
        <taxon>Tracheophyta</taxon>
        <taxon>Spermatophyta</taxon>
        <taxon>Magnoliopsida</taxon>
        <taxon>eudicotyledons</taxon>
        <taxon>Gunneridae</taxon>
        <taxon>Pentapetalae</taxon>
        <taxon>asterids</taxon>
        <taxon>lamiids</taxon>
        <taxon>Boraginales</taxon>
        <taxon>Boraginaceae</taxon>
        <taxon>Boraginoideae</taxon>
        <taxon>Lithospermeae</taxon>
        <taxon>Lithospermum</taxon>
    </lineage>
</organism>
<accession>A0AAV3PJX3</accession>
<evidence type="ECO:0008006" key="3">
    <source>
        <dbReference type="Google" id="ProtNLM"/>
    </source>
</evidence>
<proteinExistence type="predicted"/>
<sequence>MRVLHKYEEASGPKINLAKCSVSFDSSASNCVQREMLSVLGMREVTDHEKYLGLPSNIGRSKKEVFSFIMGRVEDRMREWKGKLLSQAGKEVMIKSITSAIPIFVINCFKLPVGIIDNLNSSMARFFWGNAEGDRGIHSKSWDKLCEDKLDGGLGFKDLECMNWAMLPKQGWRIVTKQASLLFIILKGRYFRRSSFTRAKLEANPSFGWHSLLERRKVLLKGLRWQVGDGRNIDMWTEPWVPHNMDFLLRDVRKERPRWLYQLIKNGEWDREAVESCIEGDDLQRVLAIPLSRRGRNDKFVWHHTR</sequence>
<dbReference type="Proteomes" id="UP001454036">
    <property type="component" value="Unassembled WGS sequence"/>
</dbReference>
<protein>
    <recommendedName>
        <fullName evidence="3">Reverse transcriptase</fullName>
    </recommendedName>
</protein>